<organism evidence="1 2">
    <name type="scientific">Acinetobacter phage vB_AbaM_B09_Aci05</name>
    <dbReference type="NCBI Taxonomy" id="2315458"/>
    <lineage>
        <taxon>Viruses</taxon>
        <taxon>Duplodnaviria</taxon>
        <taxon>Heunggongvirae</taxon>
        <taxon>Uroviricota</taxon>
        <taxon>Caudoviricetes</taxon>
        <taxon>Saclayvirus</taxon>
        <taxon>Saclayvirus Aci05</taxon>
    </lineage>
</organism>
<accession>A0A386KB39</accession>
<sequence length="75" mass="8730">MPKFKICVTRIHVDELIVEAADLEHAQEIGSNYEDQMESTRDNHIESEWPVTPLPDDAKVNYKPTAKYLAMKNWK</sequence>
<evidence type="ECO:0000313" key="1">
    <source>
        <dbReference type="EMBL" id="AYD82435.1"/>
    </source>
</evidence>
<dbReference type="EMBL" id="MH746814">
    <property type="protein sequence ID" value="AYD82435.1"/>
    <property type="molecule type" value="Genomic_DNA"/>
</dbReference>
<gene>
    <name evidence="1" type="ORF">Aci05_087</name>
</gene>
<keyword evidence="2" id="KW-1185">Reference proteome</keyword>
<dbReference type="Proteomes" id="UP000269940">
    <property type="component" value="Segment"/>
</dbReference>
<proteinExistence type="predicted"/>
<evidence type="ECO:0000313" key="2">
    <source>
        <dbReference type="Proteomes" id="UP000269940"/>
    </source>
</evidence>
<reference evidence="1 2" key="1">
    <citation type="submission" date="2018-08" db="EMBL/GenBank/DDBJ databases">
        <title>Complete genome sequence of five Acinetobacter baumannii phages from Abidjan, Cote d'Ivoire.</title>
        <authorList>
            <person name="Essoh C."/>
            <person name="Vernadet J.-P."/>
            <person name="Vergnaud G."/>
            <person name="Resch G."/>
            <person name="Pourcel C."/>
        </authorList>
    </citation>
    <scope>NUCLEOTIDE SEQUENCE [LARGE SCALE GENOMIC DNA]</scope>
</reference>
<protein>
    <submittedName>
        <fullName evidence="1">Uncharacterized protein</fullName>
    </submittedName>
</protein>
<name>A0A386KB39_9CAUD</name>